<gene>
    <name evidence="2" type="ORF">BDA99DRAFT_500512</name>
</gene>
<evidence type="ECO:0000313" key="3">
    <source>
        <dbReference type="Proteomes" id="UP001209540"/>
    </source>
</evidence>
<evidence type="ECO:0000313" key="2">
    <source>
        <dbReference type="EMBL" id="KAI9271616.1"/>
    </source>
</evidence>
<comment type="caution">
    <text evidence="2">The sequence shown here is derived from an EMBL/GenBank/DDBJ whole genome shotgun (WGS) entry which is preliminary data.</text>
</comment>
<keyword evidence="1" id="KW-0812">Transmembrane</keyword>
<feature type="transmembrane region" description="Helical" evidence="1">
    <location>
        <begin position="43"/>
        <end position="61"/>
    </location>
</feature>
<dbReference type="EMBL" id="JAIXMP010000006">
    <property type="protein sequence ID" value="KAI9271616.1"/>
    <property type="molecule type" value="Genomic_DNA"/>
</dbReference>
<reference evidence="2" key="2">
    <citation type="submission" date="2023-02" db="EMBL/GenBank/DDBJ databases">
        <authorList>
            <consortium name="DOE Joint Genome Institute"/>
            <person name="Mondo S.J."/>
            <person name="Chang Y."/>
            <person name="Wang Y."/>
            <person name="Ahrendt S."/>
            <person name="Andreopoulos W."/>
            <person name="Barry K."/>
            <person name="Beard J."/>
            <person name="Benny G.L."/>
            <person name="Blankenship S."/>
            <person name="Bonito G."/>
            <person name="Cuomo C."/>
            <person name="Desiro A."/>
            <person name="Gervers K.A."/>
            <person name="Hundley H."/>
            <person name="Kuo A."/>
            <person name="LaButti K."/>
            <person name="Lang B.F."/>
            <person name="Lipzen A."/>
            <person name="O'Donnell K."/>
            <person name="Pangilinan J."/>
            <person name="Reynolds N."/>
            <person name="Sandor L."/>
            <person name="Smith M.W."/>
            <person name="Tsang A."/>
            <person name="Grigoriev I.V."/>
            <person name="Stajich J.E."/>
            <person name="Spatafora J.W."/>
        </authorList>
    </citation>
    <scope>NUCLEOTIDE SEQUENCE</scope>
    <source>
        <strain evidence="2">RSA 2281</strain>
    </source>
</reference>
<dbReference type="Proteomes" id="UP001209540">
    <property type="component" value="Unassembled WGS sequence"/>
</dbReference>
<sequence length="74" mass="8951">MKRSGQNIYHFVHVICRTKGFIYIIKCHLNLIFAHPIRNSCWQSFVISCFIIDPFVLFGKLDRMVIWNKRHRDK</sequence>
<feature type="transmembrane region" description="Helical" evidence="1">
    <location>
        <begin position="20"/>
        <end position="37"/>
    </location>
</feature>
<organism evidence="2 3">
    <name type="scientific">Phascolomyces articulosus</name>
    <dbReference type="NCBI Taxonomy" id="60185"/>
    <lineage>
        <taxon>Eukaryota</taxon>
        <taxon>Fungi</taxon>
        <taxon>Fungi incertae sedis</taxon>
        <taxon>Mucoromycota</taxon>
        <taxon>Mucoromycotina</taxon>
        <taxon>Mucoromycetes</taxon>
        <taxon>Mucorales</taxon>
        <taxon>Lichtheimiaceae</taxon>
        <taxon>Phascolomyces</taxon>
    </lineage>
</organism>
<protein>
    <submittedName>
        <fullName evidence="2">Uncharacterized protein</fullName>
    </submittedName>
</protein>
<evidence type="ECO:0000256" key="1">
    <source>
        <dbReference type="SAM" id="Phobius"/>
    </source>
</evidence>
<accession>A0AAD5PGQ1</accession>
<reference evidence="2" key="1">
    <citation type="journal article" date="2022" name="IScience">
        <title>Evolution of zygomycete secretomes and the origins of terrestrial fungal ecologies.</title>
        <authorList>
            <person name="Chang Y."/>
            <person name="Wang Y."/>
            <person name="Mondo S."/>
            <person name="Ahrendt S."/>
            <person name="Andreopoulos W."/>
            <person name="Barry K."/>
            <person name="Beard J."/>
            <person name="Benny G.L."/>
            <person name="Blankenship S."/>
            <person name="Bonito G."/>
            <person name="Cuomo C."/>
            <person name="Desiro A."/>
            <person name="Gervers K.A."/>
            <person name="Hundley H."/>
            <person name="Kuo A."/>
            <person name="LaButti K."/>
            <person name="Lang B.F."/>
            <person name="Lipzen A."/>
            <person name="O'Donnell K."/>
            <person name="Pangilinan J."/>
            <person name="Reynolds N."/>
            <person name="Sandor L."/>
            <person name="Smith M.E."/>
            <person name="Tsang A."/>
            <person name="Grigoriev I.V."/>
            <person name="Stajich J.E."/>
            <person name="Spatafora J.W."/>
        </authorList>
    </citation>
    <scope>NUCLEOTIDE SEQUENCE</scope>
    <source>
        <strain evidence="2">RSA 2281</strain>
    </source>
</reference>
<dbReference type="AlphaFoldDB" id="A0AAD5PGQ1"/>
<name>A0AAD5PGQ1_9FUNG</name>
<keyword evidence="1" id="KW-1133">Transmembrane helix</keyword>
<keyword evidence="3" id="KW-1185">Reference proteome</keyword>
<proteinExistence type="predicted"/>
<keyword evidence="1" id="KW-0472">Membrane</keyword>